<reference evidence="2 3" key="3">
    <citation type="journal article" date="2004" name="Nature">
        <title>Finishing the euchromatic sequence of the human genome.</title>
        <authorList>
            <consortium name="International Human Genome Sequencing Consortium"/>
        </authorList>
    </citation>
    <scope>NUCLEOTIDE SEQUENCE [LARGE SCALE GENOMIC DNA]</scope>
</reference>
<dbReference type="HOGENOM" id="CLU_2605400_0_0_1"/>
<dbReference type="UCSC" id="uc003wep.4">
    <property type="organism name" value="human"/>
</dbReference>
<dbReference type="EMBL" id="AC005677">
    <property type="status" value="NOT_ANNOTATED_CDS"/>
    <property type="molecule type" value="Genomic_DNA"/>
</dbReference>
<reference evidence="2 3" key="1">
    <citation type="journal article" date="2001" name="Nature">
        <title>Initial sequencing and analysis of the human genome.</title>
        <authorList>
            <consortium name="International Human Genome Sequencing Consortium"/>
            <person name="Lander E.S."/>
            <person name="Linton L.M."/>
            <person name="Birren B."/>
            <person name="Nusbaum C."/>
            <person name="Zody M.C."/>
            <person name="Baldwin J."/>
            <person name="Devon K."/>
            <person name="Dewar K."/>
            <person name="Doyle M."/>
            <person name="FitzHugh W."/>
            <person name="Funke R."/>
            <person name="Gage D."/>
            <person name="Harris K."/>
            <person name="Heaford A."/>
            <person name="Howland J."/>
            <person name="Kann L."/>
            <person name="Lehoczky J."/>
            <person name="LeVine R."/>
            <person name="McEwan P."/>
            <person name="McKernan K."/>
            <person name="Meldrim J."/>
            <person name="Mesirov J.P."/>
            <person name="Miranda C."/>
            <person name="Morris W."/>
            <person name="Naylor J."/>
            <person name="Raymond C."/>
            <person name="Rosetti M."/>
            <person name="Santos R."/>
            <person name="Sheridan A."/>
            <person name="Sougnez C."/>
            <person name="Stange-Thomann N."/>
            <person name="Stojanovic N."/>
            <person name="Subramanian A."/>
            <person name="Wyman D."/>
            <person name="Rogers J."/>
            <person name="Sulston J."/>
            <person name="Ainscough R."/>
            <person name="Beck S."/>
            <person name="Bentley D."/>
            <person name="Burton J."/>
            <person name="Clee C."/>
            <person name="Carter N."/>
            <person name="Coulson A."/>
            <person name="Deadman R."/>
            <person name="Deloukas P."/>
            <person name="Dunham A."/>
            <person name="Dunham I."/>
            <person name="Durbin R."/>
            <person name="French L."/>
            <person name="Grafham D."/>
            <person name="Gregory S."/>
            <person name="Hubbard T."/>
            <person name="Humphray S."/>
            <person name="Hunt A."/>
            <person name="Jones M."/>
            <person name="Lloyd C."/>
            <person name="McMurray A."/>
            <person name="Matthews L."/>
            <person name="Mercer S."/>
            <person name="Milne S."/>
            <person name="Mullikin J.C."/>
            <person name="Mungall A."/>
            <person name="Plumb R."/>
            <person name="Ross M."/>
            <person name="Shownkeen R."/>
            <person name="Sims S."/>
            <person name="Waterston R.H."/>
            <person name="Wilson R.K."/>
            <person name="Hillier L.W."/>
            <person name="McPherson J.D."/>
            <person name="Marra M.A."/>
            <person name="Mardis E.R."/>
            <person name="Fulton L.A."/>
            <person name="Chinwalla A.T."/>
            <person name="Pepin K.H."/>
            <person name="Gish W.R."/>
            <person name="Chissoe S.L."/>
            <person name="Wendl M.C."/>
            <person name="Delehaunty K.D."/>
            <person name="Miner T.L."/>
            <person name="Delehaunty A."/>
            <person name="Kramer J.B."/>
            <person name="Cook L.L."/>
            <person name="Fulton R.S."/>
            <person name="Johnson D.L."/>
            <person name="Minx P.J."/>
            <person name="Clifton S.W."/>
            <person name="Hawkins T."/>
            <person name="Branscomb E."/>
            <person name="Predki P."/>
            <person name="Richardson P."/>
            <person name="Wenning S."/>
            <person name="Slezak T."/>
            <person name="Doggett N."/>
            <person name="Cheng J.F."/>
            <person name="Olsen A."/>
            <person name="Lucas S."/>
            <person name="Elkin C."/>
            <person name="Uberbacher E."/>
            <person name="Frazier M."/>
            <person name="Gibbs R.A."/>
            <person name="Muzny D.M."/>
            <person name="Scherer S.E."/>
            <person name="Bouck J.B."/>
            <person name="Sodergren E.J."/>
            <person name="Worley K.C."/>
            <person name="Rives C.M."/>
            <person name="Gorrell J.H."/>
            <person name="Metzker M.L."/>
            <person name="Naylor S.L."/>
            <person name="Kucherlapati R.S."/>
            <person name="Nelson D.L."/>
            <person name="Weinstock G.M."/>
            <person name="Sakaki Y."/>
            <person name="Fujiyama A."/>
            <person name="Hattori M."/>
            <person name="Yada T."/>
            <person name="Toyoda A."/>
            <person name="Itoh T."/>
            <person name="Kawagoe C."/>
            <person name="Watanabe H."/>
            <person name="Totoki Y."/>
            <person name="Taylor T."/>
            <person name="Weissenbach J."/>
            <person name="Heilig R."/>
            <person name="Saurin W."/>
            <person name="Artiguenave F."/>
            <person name="Brottier P."/>
            <person name="Bruls T."/>
            <person name="Pelletier E."/>
            <person name="Robert C."/>
            <person name="Wincker P."/>
            <person name="Smith D.R."/>
            <person name="Doucette-Stamm L."/>
            <person name="Rubenfield M."/>
            <person name="Weinstock K."/>
            <person name="Lee H.M."/>
            <person name="Dubois J."/>
            <person name="Rosenthal A."/>
            <person name="Platzer M."/>
            <person name="Nyakatura G."/>
            <person name="Taudien S."/>
            <person name="Rump A."/>
            <person name="Yang H."/>
            <person name="Yu J."/>
            <person name="Wang J."/>
            <person name="Huang G."/>
            <person name="Gu J."/>
            <person name="Hood L."/>
            <person name="Rowen L."/>
            <person name="Madan A."/>
            <person name="Qin S."/>
            <person name="Davis R.W."/>
            <person name="Federspiel N.A."/>
            <person name="Abola A.P."/>
            <person name="Proctor M.J."/>
            <person name="Myers R.M."/>
            <person name="Schmutz J."/>
            <person name="Dickson M."/>
            <person name="Grimwood J."/>
            <person name="Cox D.R."/>
            <person name="Olson M.V."/>
            <person name="Kaul R."/>
            <person name="Raymond C."/>
            <person name="Shimizu N."/>
            <person name="Kawasaki K."/>
            <person name="Minoshima S."/>
            <person name="Evans G.A."/>
            <person name="Athanasiou M."/>
            <person name="Schultz R."/>
            <person name="Roe B.A."/>
            <person name="Chen F."/>
            <person name="Pan H."/>
            <person name="Ramser J."/>
            <person name="Lehrach H."/>
            <person name="Reinhardt R."/>
            <person name="McCombie W.R."/>
            <person name="de la Bastide M."/>
            <person name="Dedhia N."/>
            <person name="Blocker H."/>
            <person name="Hornischer K."/>
            <person name="Nordsiek G."/>
            <person name="Agarwala R."/>
            <person name="Aravind L."/>
            <person name="Bailey J.A."/>
            <person name="Bateman A."/>
            <person name="Batzoglou S."/>
            <person name="Birney E."/>
            <person name="Bork P."/>
            <person name="Brown D.G."/>
            <person name="Burge C.B."/>
            <person name="Cerutti L."/>
            <person name="Chen H.C."/>
            <person name="Church D."/>
            <person name="Clamp M."/>
            <person name="Copley R.R."/>
            <person name="Doerks T."/>
            <person name="Eddy S.R."/>
            <person name="Eichler E.E."/>
            <person name="Furey T.S."/>
            <person name="Galagan J."/>
            <person name="Gilbert J.G."/>
            <person name="Harmon C."/>
            <person name="Hayashizaki Y."/>
            <person name="Haussler D."/>
            <person name="Hermjakob H."/>
            <person name="Hokamp K."/>
            <person name="Jang W."/>
            <person name="Johnson L.S."/>
            <person name="Jones T.A."/>
            <person name="Kasif S."/>
            <person name="Kaspryzk A."/>
            <person name="Kennedy S."/>
            <person name="Kent W.J."/>
            <person name="Kitts P."/>
            <person name="Koonin E.V."/>
            <person name="Korf I."/>
            <person name="Kulp D."/>
            <person name="Lancet D."/>
            <person name="Lowe T.M."/>
            <person name="McLysaght A."/>
            <person name="Mikkelsen T."/>
            <person name="Moran J.V."/>
            <person name="Mulder N."/>
            <person name="Pollara V.J."/>
            <person name="Ponting C.P."/>
            <person name="Schuler G."/>
            <person name="Schultz J."/>
            <person name="Slater G."/>
            <person name="Smit A.F."/>
            <person name="Stupka E."/>
            <person name="Szustakowski J."/>
            <person name="Thierry-Mieg D."/>
            <person name="Thierry-Mieg J."/>
            <person name="Wagner L."/>
            <person name="Wallis J."/>
            <person name="Wheeler R."/>
            <person name="Williams A."/>
            <person name="Wolf Y.I."/>
            <person name="Wolfe K.H."/>
            <person name="Yang S.P."/>
            <person name="Yeh R.F."/>
            <person name="Collins F."/>
            <person name="Guyer M.S."/>
            <person name="Peterson J."/>
            <person name="Felsenfeld A."/>
            <person name="Wetterstrand K.A."/>
            <person name="Patrinos A."/>
            <person name="Morgan M.J."/>
            <person name="de Jong P."/>
            <person name="Catanese J.J."/>
            <person name="Osoegawa K."/>
            <person name="Shizuya H."/>
            <person name="Choi S."/>
            <person name="Chen Y.J."/>
        </authorList>
    </citation>
    <scope>NUCLEOTIDE SEQUENCE [LARGE SCALE GENOMIC DNA]</scope>
</reference>
<keyword evidence="3" id="KW-1185">Reference proteome</keyword>
<dbReference type="OrthoDB" id="25149at2759"/>
<evidence type="ECO:0000256" key="1">
    <source>
        <dbReference type="SAM" id="MobiDB-lite"/>
    </source>
</evidence>
<reference evidence="2" key="4">
    <citation type="submission" date="2025-08" db="UniProtKB">
        <authorList>
            <consortium name="Ensembl"/>
        </authorList>
    </citation>
    <scope>IDENTIFICATION</scope>
</reference>
<dbReference type="EMBL" id="AC004864">
    <property type="status" value="NOT_ANNOTATED_CDS"/>
    <property type="molecule type" value="Genomic_DNA"/>
</dbReference>
<dbReference type="ExpressionAtlas" id="F8VVJ1">
    <property type="expression patterns" value="baseline and differential"/>
</dbReference>
<feature type="region of interest" description="Disordered" evidence="1">
    <location>
        <begin position="1"/>
        <end position="20"/>
    </location>
</feature>
<dbReference type="EMBL" id="KF458633">
    <property type="status" value="NOT_ANNOTATED_CDS"/>
    <property type="molecule type" value="Genomic_DNA"/>
</dbReference>
<evidence type="ECO:0007829" key="4">
    <source>
        <dbReference type="PeptideAtlas" id="F8VVJ1"/>
    </source>
</evidence>
<dbReference type="EMBL" id="AC004743">
    <property type="status" value="NOT_ANNOTATED_CDS"/>
    <property type="molecule type" value="Genomic_DNA"/>
</dbReference>
<dbReference type="GeneTree" id="ENSGT00390000016016"/>
<dbReference type="Proteomes" id="UP000005640">
    <property type="component" value="Chromosome 7"/>
</dbReference>
<sequence length="79" mass="9356">MEVPTAYMISPKEREKDSSDSILQDLTWTMCEKALNLQLETLLEAPSHQSSHQDTERHPLLWSFQGSWQLFYRKRELFA</sequence>
<dbReference type="OpenTargets" id="ENSG00000196511"/>
<dbReference type="EMBL" id="AC074384">
    <property type="status" value="NOT_ANNOTATED_CDS"/>
    <property type="molecule type" value="Genomic_DNA"/>
</dbReference>
<dbReference type="Ensembl" id="ENST00000482940.5">
    <property type="protein sequence ID" value="ENSP00000449909.1"/>
    <property type="gene ID" value="ENSG00000196511.15"/>
</dbReference>
<proteinExistence type="evidence at protein level"/>
<dbReference type="Ensembl" id="ENST00000482940.5">
    <property type="protein sequence ID" value="ENSP00000449909.1"/>
    <property type="gene ID" value="ENSG00000196511.16"/>
</dbReference>
<reference evidence="2" key="5">
    <citation type="submission" date="2025-09" db="UniProtKB">
        <authorList>
            <consortium name="Ensembl"/>
        </authorList>
    </citation>
    <scope>IDENTIFICATION</scope>
</reference>
<dbReference type="MassIVE" id="F8VVJ1"/>
<dbReference type="VEuPathDB" id="HostDB:ENSG00000196511"/>
<evidence type="ECO:0000313" key="3">
    <source>
        <dbReference type="Proteomes" id="UP000005640"/>
    </source>
</evidence>
<dbReference type="AlphaFoldDB" id="F8VVJ1"/>
<dbReference type="EMBL" id="AC004534">
    <property type="status" value="NOT_ANNOTATED_CDS"/>
    <property type="molecule type" value="Genomic_DNA"/>
</dbReference>
<dbReference type="ChiTaRS" id="TPK1">
    <property type="organism name" value="human"/>
</dbReference>
<evidence type="ECO:0000313" key="2">
    <source>
        <dbReference type="Ensembl" id="ENSP00000449909.1"/>
    </source>
</evidence>
<name>F8VVJ1_HUMAN</name>
<reference evidence="2 3" key="2">
    <citation type="journal article" date="2003" name="Nature">
        <title>The DNA sequence of human chromosome 7.</title>
        <authorList>
            <person name="Hillier L.W."/>
            <person name="Fulton R.S."/>
            <person name="Fulton L.A."/>
            <person name="Graves T.A."/>
            <person name="Pepin K.H."/>
            <person name="Wagner-McPherson C."/>
            <person name="Layman D."/>
            <person name="Maas J."/>
            <person name="Jaeger S."/>
            <person name="Walker R."/>
            <person name="Wylie K."/>
            <person name="Sekhon M."/>
            <person name="Becker M.C."/>
            <person name="O'Laughlin M.D."/>
            <person name="Schaller M.E."/>
            <person name="Fewell G.A."/>
            <person name="Delehaunty K.D."/>
            <person name="Miner T.L."/>
            <person name="Nash W.E."/>
            <person name="Cordes M."/>
            <person name="Du H."/>
            <person name="Sun H."/>
            <person name="Edwards J."/>
            <person name="Bradshaw-Cordum H."/>
            <person name="Ali J."/>
            <person name="Andrews S."/>
            <person name="Isak A."/>
            <person name="Vanbrunt A."/>
            <person name="Nguyen C."/>
            <person name="Du F."/>
            <person name="Lamar B."/>
            <person name="Courtney L."/>
            <person name="Kalicki J."/>
            <person name="Ozersky P."/>
            <person name="Bielicki L."/>
            <person name="Scott K."/>
            <person name="Holmes A."/>
            <person name="Harkins R."/>
            <person name="Harris A."/>
            <person name="Strong C.M."/>
            <person name="Hou S."/>
            <person name="Tomlinson C."/>
            <person name="Dauphin-Kohlberg S."/>
            <person name="Kozlowicz-Reilly A."/>
            <person name="Leonard S."/>
            <person name="Rohlfing T."/>
            <person name="Rock S.M."/>
            <person name="Tin-Wollam A.M."/>
            <person name="Abbott A."/>
            <person name="Minx P."/>
            <person name="Maupin R."/>
            <person name="Strowmatt C."/>
            <person name="Latreille P."/>
            <person name="Miller N."/>
            <person name="Johnson D."/>
            <person name="Murray J."/>
            <person name="Woessner J.P."/>
            <person name="Wendl M.C."/>
            <person name="Yang S.P."/>
            <person name="Schultz B.R."/>
            <person name="Wallis J.W."/>
            <person name="Spieth J."/>
            <person name="Bieri T.A."/>
            <person name="Nelson J.O."/>
            <person name="Berkowicz N."/>
            <person name="Wohldmann P.E."/>
            <person name="Cook L.L."/>
            <person name="Hickenbotham M.T."/>
            <person name="Eldred J."/>
            <person name="Williams D."/>
            <person name="Bedell J.A."/>
            <person name="Mardis E.R."/>
            <person name="Clifton S.W."/>
            <person name="Chissoe S.L."/>
            <person name="Marra M.A."/>
            <person name="Raymond C."/>
            <person name="Haugen E."/>
            <person name="Gillett W."/>
            <person name="Zhou Y."/>
            <person name="James R."/>
            <person name="Phelps K."/>
            <person name="Iadanoto S."/>
            <person name="Bubb K."/>
            <person name="Simms E."/>
            <person name="Levy R."/>
            <person name="Clendenning J."/>
            <person name="Kaul R."/>
            <person name="Kent W.J."/>
            <person name="Furey T.S."/>
            <person name="Baertsch R.A."/>
            <person name="Brent M.R."/>
            <person name="Keibler E."/>
            <person name="Flicek P."/>
            <person name="Bork P."/>
            <person name="Suyama M."/>
            <person name="Bailey J.A."/>
            <person name="Portnoy M.E."/>
            <person name="Torrents D."/>
            <person name="Chinwalla A.T."/>
            <person name="Gish W.R."/>
            <person name="Eddy S.R."/>
            <person name="McPherson J.D."/>
            <person name="Olson M.V."/>
            <person name="Eichler E.E."/>
            <person name="Green E.D."/>
            <person name="Waterston R.H."/>
            <person name="Wilson R.K."/>
        </authorList>
    </citation>
    <scope>NUCLEOTIDE SEQUENCE [LARGE SCALE GENOMIC DNA]</scope>
</reference>
<keyword evidence="4" id="KW-1267">Proteomics identification</keyword>
<accession>F8VVJ1</accession>
<organism evidence="2 3">
    <name type="scientific">Homo sapiens</name>
    <name type="common">Human</name>
    <dbReference type="NCBI Taxonomy" id="9606"/>
    <lineage>
        <taxon>Eukaryota</taxon>
        <taxon>Metazoa</taxon>
        <taxon>Chordata</taxon>
        <taxon>Craniata</taxon>
        <taxon>Vertebrata</taxon>
        <taxon>Euteleostomi</taxon>
        <taxon>Mammalia</taxon>
        <taxon>Eutheria</taxon>
        <taxon>Euarchontoglires</taxon>
        <taxon>Primates</taxon>
        <taxon>Haplorrhini</taxon>
        <taxon>Catarrhini</taxon>
        <taxon>Hominidae</taxon>
        <taxon>Homo</taxon>
    </lineage>
</organism>
<dbReference type="EMBL" id="AC004833">
    <property type="status" value="NOT_ANNOTATED_CDS"/>
    <property type="molecule type" value="Genomic_DNA"/>
</dbReference>
<gene>
    <name evidence="2" type="primary">TPK1</name>
</gene>
<protein>
    <submittedName>
        <fullName evidence="2">Thiamin pyrophosphokinase 1</fullName>
    </submittedName>
</protein>
<dbReference type="HGNC" id="HGNC:17358">
    <property type="gene designation" value="TPK1"/>
</dbReference>
<dbReference type="Bgee" id="ENSG00000196511">
    <property type="expression patterns" value="Expressed in secondary oocyte and 153 other cell types or tissues"/>
</dbReference>